<name>A0A7J7P3W9_9MAGN</name>
<sequence length="244" mass="26036">MSALSCGYSSSESTRGVTTAGLTLNRLRAIHSSPKESPLLTSFFSLSFFLSLSSFTQHPSPELSYFIMARRPSSAFICLLIVMLDILAGVLGIEAQAAQNKVKHASVWIFECRDPSRDAFKLGLTAAILLGLAHVIANFLGGFVCICSKDELDRSSANKQLAAASLVLSWIILAIGFSMLTIGASVNSKSKGSCGISRNRCLLTGGILCFFHALFCVSYYVSANATIEEVEKSNQRGSGGAQMA</sequence>
<keyword evidence="5 7" id="KW-0472">Membrane</keyword>
<keyword evidence="3" id="KW-0732">Signal</keyword>
<evidence type="ECO:0000256" key="6">
    <source>
        <dbReference type="ARBA" id="ARBA00029467"/>
    </source>
</evidence>
<dbReference type="Pfam" id="PF06749">
    <property type="entry name" value="DUF1218"/>
    <property type="match status" value="1"/>
</dbReference>
<comment type="subcellular location">
    <subcellularLocation>
        <location evidence="1">Endomembrane system</location>
        <topology evidence="1">Multi-pass membrane protein</topology>
    </subcellularLocation>
</comment>
<proteinExistence type="inferred from homology"/>
<feature type="transmembrane region" description="Helical" evidence="7">
    <location>
        <begin position="122"/>
        <end position="141"/>
    </location>
</feature>
<feature type="transmembrane region" description="Helical" evidence="7">
    <location>
        <begin position="161"/>
        <end position="180"/>
    </location>
</feature>
<evidence type="ECO:0000256" key="4">
    <source>
        <dbReference type="ARBA" id="ARBA00022989"/>
    </source>
</evidence>
<dbReference type="AlphaFoldDB" id="A0A7J7P3W9"/>
<organism evidence="8 9">
    <name type="scientific">Kingdonia uniflora</name>
    <dbReference type="NCBI Taxonomy" id="39325"/>
    <lineage>
        <taxon>Eukaryota</taxon>
        <taxon>Viridiplantae</taxon>
        <taxon>Streptophyta</taxon>
        <taxon>Embryophyta</taxon>
        <taxon>Tracheophyta</taxon>
        <taxon>Spermatophyta</taxon>
        <taxon>Magnoliopsida</taxon>
        <taxon>Ranunculales</taxon>
        <taxon>Circaeasteraceae</taxon>
        <taxon>Kingdonia</taxon>
    </lineage>
</organism>
<evidence type="ECO:0000313" key="9">
    <source>
        <dbReference type="Proteomes" id="UP000541444"/>
    </source>
</evidence>
<dbReference type="OrthoDB" id="1667348at2759"/>
<accession>A0A7J7P3W9</accession>
<dbReference type="EMBL" id="JACGCM010000309">
    <property type="protein sequence ID" value="KAF6173952.1"/>
    <property type="molecule type" value="Genomic_DNA"/>
</dbReference>
<evidence type="ECO:0000256" key="3">
    <source>
        <dbReference type="ARBA" id="ARBA00022729"/>
    </source>
</evidence>
<dbReference type="PANTHER" id="PTHR31769">
    <property type="entry name" value="OS07G0462200 PROTEIN-RELATED"/>
    <property type="match status" value="1"/>
</dbReference>
<comment type="caution">
    <text evidence="8">The sequence shown here is derived from an EMBL/GenBank/DDBJ whole genome shotgun (WGS) entry which is preliminary data.</text>
</comment>
<feature type="transmembrane region" description="Helical" evidence="7">
    <location>
        <begin position="74"/>
        <end position="93"/>
    </location>
</feature>
<reference evidence="8 9" key="1">
    <citation type="journal article" date="2020" name="IScience">
        <title>Genome Sequencing of the Endangered Kingdonia uniflora (Circaeasteraceae, Ranunculales) Reveals Potential Mechanisms of Evolutionary Specialization.</title>
        <authorList>
            <person name="Sun Y."/>
            <person name="Deng T."/>
            <person name="Zhang A."/>
            <person name="Moore M.J."/>
            <person name="Landis J.B."/>
            <person name="Lin N."/>
            <person name="Zhang H."/>
            <person name="Zhang X."/>
            <person name="Huang J."/>
            <person name="Zhang X."/>
            <person name="Sun H."/>
            <person name="Wang H."/>
        </authorList>
    </citation>
    <scope>NUCLEOTIDE SEQUENCE [LARGE SCALE GENOMIC DNA]</scope>
    <source>
        <strain evidence="8">TB1705</strain>
        <tissue evidence="8">Leaf</tissue>
    </source>
</reference>
<comment type="similarity">
    <text evidence="6">Belongs to the DESIGUAL family.</text>
</comment>
<dbReference type="InterPro" id="IPR052222">
    <property type="entry name" value="DESIGUAL"/>
</dbReference>
<dbReference type="InterPro" id="IPR009606">
    <property type="entry name" value="DEAL/Modifying_wall_lignin1/2"/>
</dbReference>
<keyword evidence="4 7" id="KW-1133">Transmembrane helix</keyword>
<evidence type="ECO:0000256" key="2">
    <source>
        <dbReference type="ARBA" id="ARBA00022692"/>
    </source>
</evidence>
<dbReference type="GO" id="GO:0012505">
    <property type="term" value="C:endomembrane system"/>
    <property type="evidence" value="ECO:0007669"/>
    <property type="project" value="UniProtKB-SubCell"/>
</dbReference>
<keyword evidence="2 7" id="KW-0812">Transmembrane</keyword>
<gene>
    <name evidence="8" type="ORF">GIB67_039903</name>
</gene>
<dbReference type="Proteomes" id="UP000541444">
    <property type="component" value="Unassembled WGS sequence"/>
</dbReference>
<evidence type="ECO:0000256" key="5">
    <source>
        <dbReference type="ARBA" id="ARBA00023136"/>
    </source>
</evidence>
<keyword evidence="9" id="KW-1185">Reference proteome</keyword>
<evidence type="ECO:0000256" key="7">
    <source>
        <dbReference type="SAM" id="Phobius"/>
    </source>
</evidence>
<protein>
    <submittedName>
        <fullName evidence="8">Uncharacterized protein</fullName>
    </submittedName>
</protein>
<evidence type="ECO:0000256" key="1">
    <source>
        <dbReference type="ARBA" id="ARBA00004127"/>
    </source>
</evidence>
<evidence type="ECO:0000313" key="8">
    <source>
        <dbReference type="EMBL" id="KAF6173952.1"/>
    </source>
</evidence>
<feature type="transmembrane region" description="Helical" evidence="7">
    <location>
        <begin position="201"/>
        <end position="221"/>
    </location>
</feature>